<name>A0A4C1T6B9_EUMVA</name>
<evidence type="ECO:0000313" key="3">
    <source>
        <dbReference type="Proteomes" id="UP000299102"/>
    </source>
</evidence>
<accession>A0A4C1T6B9</accession>
<feature type="region of interest" description="Disordered" evidence="1">
    <location>
        <begin position="1"/>
        <end position="21"/>
    </location>
</feature>
<proteinExistence type="predicted"/>
<keyword evidence="3" id="KW-1185">Reference proteome</keyword>
<feature type="non-terminal residue" evidence="2">
    <location>
        <position position="21"/>
    </location>
</feature>
<dbReference type="Proteomes" id="UP000299102">
    <property type="component" value="Unassembled WGS sequence"/>
</dbReference>
<reference evidence="2 3" key="1">
    <citation type="journal article" date="2019" name="Commun. Biol.">
        <title>The bagworm genome reveals a unique fibroin gene that provides high tensile strength.</title>
        <authorList>
            <person name="Kono N."/>
            <person name="Nakamura H."/>
            <person name="Ohtoshi R."/>
            <person name="Tomita M."/>
            <person name="Numata K."/>
            <person name="Arakawa K."/>
        </authorList>
    </citation>
    <scope>NUCLEOTIDE SEQUENCE [LARGE SCALE GENOMIC DNA]</scope>
</reference>
<evidence type="ECO:0000313" key="2">
    <source>
        <dbReference type="EMBL" id="GBP10059.1"/>
    </source>
</evidence>
<evidence type="ECO:0000256" key="1">
    <source>
        <dbReference type="SAM" id="MobiDB-lite"/>
    </source>
</evidence>
<organism evidence="2 3">
    <name type="scientific">Eumeta variegata</name>
    <name type="common">Bagworm moth</name>
    <name type="synonym">Eumeta japonica</name>
    <dbReference type="NCBI Taxonomy" id="151549"/>
    <lineage>
        <taxon>Eukaryota</taxon>
        <taxon>Metazoa</taxon>
        <taxon>Ecdysozoa</taxon>
        <taxon>Arthropoda</taxon>
        <taxon>Hexapoda</taxon>
        <taxon>Insecta</taxon>
        <taxon>Pterygota</taxon>
        <taxon>Neoptera</taxon>
        <taxon>Endopterygota</taxon>
        <taxon>Lepidoptera</taxon>
        <taxon>Glossata</taxon>
        <taxon>Ditrysia</taxon>
        <taxon>Tineoidea</taxon>
        <taxon>Psychidae</taxon>
        <taxon>Oiketicinae</taxon>
        <taxon>Eumeta</taxon>
    </lineage>
</organism>
<protein>
    <submittedName>
        <fullName evidence="2">Uncharacterized protein</fullName>
    </submittedName>
</protein>
<sequence length="21" mass="2327">MTRGRPAEDPAPAFLILEDNL</sequence>
<comment type="caution">
    <text evidence="2">The sequence shown here is derived from an EMBL/GenBank/DDBJ whole genome shotgun (WGS) entry which is preliminary data.</text>
</comment>
<dbReference type="EMBL" id="BGZK01008849">
    <property type="protein sequence ID" value="GBP10059.1"/>
    <property type="molecule type" value="Genomic_DNA"/>
</dbReference>
<dbReference type="AlphaFoldDB" id="A0A4C1T6B9"/>
<gene>
    <name evidence="2" type="ORF">EVAR_72874_1</name>
</gene>